<gene>
    <name evidence="11" type="ORF">FDP41_004415</name>
</gene>
<dbReference type="Gene3D" id="1.10.287.810">
    <property type="entry name" value="Mitochondrial import inner membrane translocase subunit tim13 like domains"/>
    <property type="match status" value="1"/>
</dbReference>
<dbReference type="OrthoDB" id="274922at2759"/>
<keyword evidence="9" id="KW-0143">Chaperone</keyword>
<comment type="domain">
    <text evidence="9">The twin CX3C motif contains 4 conserved Cys residues that form 2 disulfide bonds in the mitochondrial intermembrane space.</text>
</comment>
<evidence type="ECO:0000256" key="8">
    <source>
        <dbReference type="ARBA" id="ARBA00023157"/>
    </source>
</evidence>
<comment type="similarity">
    <text evidence="1 9">Belongs to the small Tim family.</text>
</comment>
<evidence type="ECO:0000256" key="3">
    <source>
        <dbReference type="ARBA" id="ARBA00022723"/>
    </source>
</evidence>
<evidence type="ECO:0000313" key="11">
    <source>
        <dbReference type="EMBL" id="KAF0976516.1"/>
    </source>
</evidence>
<evidence type="ECO:0000256" key="7">
    <source>
        <dbReference type="ARBA" id="ARBA00023128"/>
    </source>
</evidence>
<dbReference type="GO" id="GO:0005743">
    <property type="term" value="C:mitochondrial inner membrane"/>
    <property type="evidence" value="ECO:0007669"/>
    <property type="project" value="UniProtKB-SubCell"/>
</dbReference>
<sequence>MQAANNPVYRIVATAETPEELEMAKVEAYTLKDNYSHMVKQCFKDCIGLEFKHNDIHSGESICENRCVAKYMEALDLVKKTLAEIESQEPSNNVQ</sequence>
<keyword evidence="5 9" id="KW-0653">Protein transport</keyword>
<dbReference type="InterPro" id="IPR004217">
    <property type="entry name" value="Tim10-like"/>
</dbReference>
<protein>
    <recommendedName>
        <fullName evidence="9">Mitochondrial import inner membrane translocase subunit</fullName>
    </recommendedName>
</protein>
<comment type="caution">
    <text evidence="11">The sequence shown here is derived from an EMBL/GenBank/DDBJ whole genome shotgun (WGS) entry which is preliminary data.</text>
</comment>
<name>A0A6A5BNH8_NAEFO</name>
<reference evidence="11 12" key="1">
    <citation type="journal article" date="2019" name="Sci. Rep.">
        <title>Nanopore sequencing improves the draft genome of the human pathogenic amoeba Naegleria fowleri.</title>
        <authorList>
            <person name="Liechti N."/>
            <person name="Schurch N."/>
            <person name="Bruggmann R."/>
            <person name="Wittwer M."/>
        </authorList>
    </citation>
    <scope>NUCLEOTIDE SEQUENCE [LARGE SCALE GENOMIC DNA]</scope>
    <source>
        <strain evidence="11 12">ATCC 30894</strain>
    </source>
</reference>
<evidence type="ECO:0000259" key="10">
    <source>
        <dbReference type="Pfam" id="PF02953"/>
    </source>
</evidence>
<dbReference type="VEuPathDB" id="AmoebaDB:FDP41_004415"/>
<dbReference type="VEuPathDB" id="AmoebaDB:NfTy_083730"/>
<keyword evidence="9" id="KW-0999">Mitochondrion inner membrane</keyword>
<dbReference type="GO" id="GO:0015031">
    <property type="term" value="P:protein transport"/>
    <property type="evidence" value="ECO:0007669"/>
    <property type="project" value="UniProtKB-KW"/>
</dbReference>
<evidence type="ECO:0000256" key="4">
    <source>
        <dbReference type="ARBA" id="ARBA00022833"/>
    </source>
</evidence>
<dbReference type="PANTHER" id="PTHR11038">
    <property type="entry name" value="MITOCHONDRIAL IMPORT INNER MEMBRANE TRANSLOCASE SUBUNIT TIM10"/>
    <property type="match status" value="1"/>
</dbReference>
<keyword evidence="4" id="KW-0862">Zinc</keyword>
<keyword evidence="8 9" id="KW-1015">Disulfide bond</keyword>
<feature type="domain" description="Tim10-like" evidence="10">
    <location>
        <begin position="23"/>
        <end position="84"/>
    </location>
</feature>
<dbReference type="EMBL" id="VFQX01000037">
    <property type="protein sequence ID" value="KAF0976516.1"/>
    <property type="molecule type" value="Genomic_DNA"/>
</dbReference>
<dbReference type="AlphaFoldDB" id="A0A6A5BNH8"/>
<keyword evidence="6 9" id="KW-0811">Translocation</keyword>
<comment type="function">
    <text evidence="9">Mitochondrial intermembrane chaperone that participates in the import and insertion of some multi-pass transmembrane proteins into the mitochondrial inner membrane. Also required for the transfer of beta-barrel precursors from the TOM complex to the sorting and assembly machinery (SAM complex) of the outer membrane. Acts as a chaperone-like protein that protects the hydrophobic precursors from aggregation and guide them through the mitochondrial intermembrane space.</text>
</comment>
<dbReference type="Proteomes" id="UP000444721">
    <property type="component" value="Unassembled WGS sequence"/>
</dbReference>
<dbReference type="GO" id="GO:0045039">
    <property type="term" value="P:protein insertion into mitochondrial inner membrane"/>
    <property type="evidence" value="ECO:0007669"/>
    <property type="project" value="UniProtKB-ARBA"/>
</dbReference>
<evidence type="ECO:0000256" key="5">
    <source>
        <dbReference type="ARBA" id="ARBA00022927"/>
    </source>
</evidence>
<dbReference type="SUPFAM" id="SSF144122">
    <property type="entry name" value="Tim10-like"/>
    <property type="match status" value="1"/>
</dbReference>
<keyword evidence="3" id="KW-0479">Metal-binding</keyword>
<evidence type="ECO:0000256" key="2">
    <source>
        <dbReference type="ARBA" id="ARBA00022448"/>
    </source>
</evidence>
<evidence type="ECO:0000256" key="9">
    <source>
        <dbReference type="RuleBase" id="RU367043"/>
    </source>
</evidence>
<comment type="subcellular location">
    <subcellularLocation>
        <location evidence="9">Mitochondrion inner membrane</location>
        <topology evidence="9">Peripheral membrane protein</topology>
        <orientation evidence="9">Intermembrane side</orientation>
    </subcellularLocation>
</comment>
<dbReference type="Pfam" id="PF02953">
    <property type="entry name" value="zf-Tim10_DDP"/>
    <property type="match status" value="1"/>
</dbReference>
<keyword evidence="7 9" id="KW-0496">Mitochondrion</keyword>
<evidence type="ECO:0000313" key="12">
    <source>
        <dbReference type="Proteomes" id="UP000444721"/>
    </source>
</evidence>
<keyword evidence="12" id="KW-1185">Reference proteome</keyword>
<dbReference type="PANTHER" id="PTHR11038:SF16">
    <property type="entry name" value="MITOCHONDRIAL IMPORT INNER MEMBRANE TRANSLOCASE SUBUNIT TIM10"/>
    <property type="match status" value="1"/>
</dbReference>
<dbReference type="GO" id="GO:0046872">
    <property type="term" value="F:metal ion binding"/>
    <property type="evidence" value="ECO:0007669"/>
    <property type="project" value="UniProtKB-KW"/>
</dbReference>
<accession>A0A6A5BNH8</accession>
<dbReference type="GeneID" id="68111633"/>
<organism evidence="11 12">
    <name type="scientific">Naegleria fowleri</name>
    <name type="common">Brain eating amoeba</name>
    <dbReference type="NCBI Taxonomy" id="5763"/>
    <lineage>
        <taxon>Eukaryota</taxon>
        <taxon>Discoba</taxon>
        <taxon>Heterolobosea</taxon>
        <taxon>Tetramitia</taxon>
        <taxon>Eutetramitia</taxon>
        <taxon>Vahlkampfiidae</taxon>
        <taxon>Naegleria</taxon>
    </lineage>
</organism>
<dbReference type="RefSeq" id="XP_044561229.1">
    <property type="nucleotide sequence ID" value="XM_044707827.1"/>
</dbReference>
<evidence type="ECO:0000256" key="6">
    <source>
        <dbReference type="ARBA" id="ARBA00023010"/>
    </source>
</evidence>
<evidence type="ECO:0000256" key="1">
    <source>
        <dbReference type="ARBA" id="ARBA00006720"/>
    </source>
</evidence>
<keyword evidence="2 9" id="KW-0813">Transport</keyword>
<dbReference type="InterPro" id="IPR035427">
    <property type="entry name" value="Tim10-like_dom_sf"/>
</dbReference>
<comment type="subunit">
    <text evidence="9">Heterohexamer.</text>
</comment>
<proteinExistence type="inferred from homology"/>
<keyword evidence="9" id="KW-0472">Membrane</keyword>